<dbReference type="Gene3D" id="3.40.50.410">
    <property type="entry name" value="von Willebrand factor, type A domain"/>
    <property type="match status" value="1"/>
</dbReference>
<name>A0ABR7R835_9PROT</name>
<gene>
    <name evidence="1" type="ORF">IBL25_13570</name>
</gene>
<evidence type="ECO:0000313" key="2">
    <source>
        <dbReference type="Proteomes" id="UP000603940"/>
    </source>
</evidence>
<organism evidence="1 2">
    <name type="scientific">Pseudoroseomonas ludipueritiae</name>
    <dbReference type="NCBI Taxonomy" id="198093"/>
    <lineage>
        <taxon>Bacteria</taxon>
        <taxon>Pseudomonadati</taxon>
        <taxon>Pseudomonadota</taxon>
        <taxon>Alphaproteobacteria</taxon>
        <taxon>Acetobacterales</taxon>
        <taxon>Acetobacteraceae</taxon>
        <taxon>Pseudoroseomonas</taxon>
    </lineage>
</organism>
<protein>
    <submittedName>
        <fullName evidence="1">VWA domain-containing protein</fullName>
    </submittedName>
</protein>
<dbReference type="InterPro" id="IPR036465">
    <property type="entry name" value="vWFA_dom_sf"/>
</dbReference>
<keyword evidence="2" id="KW-1185">Reference proteome</keyword>
<proteinExistence type="predicted"/>
<accession>A0ABR7R835</accession>
<evidence type="ECO:0000313" key="1">
    <source>
        <dbReference type="EMBL" id="MBC9177969.1"/>
    </source>
</evidence>
<sequence length="237" mass="24468">MAQLPTRPASAAVAAFLDKAATVPALRPAVHRPGRLIFAVDATASRQPGWDMACQLQTEMFQAAAAHGGLEVSLAYYRGFGEFAATPFLADGAALARRMAGVQCLGGQTQIGKVLDHALREAARERLHALVFVGDAVEEPPDPLCHQAGQLGLRGTPAFVFQEGHDSRAATTLKQLATLSGGAYAPFDAGSAAALRNLLRAVGAYAAGGTAALARLDSPAARALMAQLPPPKAKPGP</sequence>
<comment type="caution">
    <text evidence="1">The sequence shown here is derived from an EMBL/GenBank/DDBJ whole genome shotgun (WGS) entry which is preliminary data.</text>
</comment>
<dbReference type="EMBL" id="JACTUZ010000056">
    <property type="protein sequence ID" value="MBC9177969.1"/>
    <property type="molecule type" value="Genomic_DNA"/>
</dbReference>
<dbReference type="SUPFAM" id="SSF53300">
    <property type="entry name" value="vWA-like"/>
    <property type="match status" value="1"/>
</dbReference>
<dbReference type="Proteomes" id="UP000603940">
    <property type="component" value="Unassembled WGS sequence"/>
</dbReference>
<reference evidence="1 2" key="1">
    <citation type="journal article" date="2009" name="Int. J. Syst. Evol. Microbiol.">
        <title>Transfer of Teichococcus ludipueritiae and Muricoccus roseus to the genus Roseomonas, as Roseomonas ludipueritiae comb. nov. and Roseomonas rosea comb. nov., respectively, and emended description of the genus Roseomonas.</title>
        <authorList>
            <person name="Sanchez-Porro C."/>
            <person name="Gallego V."/>
            <person name="Busse H.J."/>
            <person name="Kampfer P."/>
            <person name="Ventosa A."/>
        </authorList>
    </citation>
    <scope>NUCLEOTIDE SEQUENCE [LARGE SCALE GENOMIC DNA]</scope>
    <source>
        <strain evidence="1 2">DSM 14915</strain>
    </source>
</reference>
<dbReference type="RefSeq" id="WP_187779080.1">
    <property type="nucleotide sequence ID" value="NZ_JACTUZ010000056.1"/>
</dbReference>